<name>A0AAU7GCA0_9MICO</name>
<evidence type="ECO:0008006" key="2">
    <source>
        <dbReference type="Google" id="ProtNLM"/>
    </source>
</evidence>
<dbReference type="SUPFAM" id="SSF52540">
    <property type="entry name" value="P-loop containing nucleoside triphosphate hydrolases"/>
    <property type="match status" value="1"/>
</dbReference>
<gene>
    <name evidence="1" type="ORF">AAME72_16685</name>
</gene>
<evidence type="ECO:0000313" key="1">
    <source>
        <dbReference type="EMBL" id="XBM47688.1"/>
    </source>
</evidence>
<dbReference type="AlphaFoldDB" id="A0AAU7GCA0"/>
<accession>A0AAU7GCA0</accession>
<proteinExistence type="predicted"/>
<protein>
    <recommendedName>
        <fullName evidence="2">AAA family ATPase</fullName>
    </recommendedName>
</protein>
<dbReference type="PANTHER" id="PTHR37816">
    <property type="entry name" value="YALI0E33011P"/>
    <property type="match status" value="1"/>
</dbReference>
<dbReference type="Gene3D" id="3.40.50.300">
    <property type="entry name" value="P-loop containing nucleotide triphosphate hydrolases"/>
    <property type="match status" value="1"/>
</dbReference>
<sequence length="178" mass="19908">MDLDRLGERICILGPSNSGKSTLAAAIGARRSLPVVHLDQYRFQPGTQWVERPDGEFEALHDAAVAGERWVIDGNYSRWLPTRLERATGLVLLDASTAASMIRYFRRTLGSGHRVGALEGTRDRIGMEMITFILGPARAGRRRNRVVFEDFAGPKTFVPSRGALREFYRDNGLTFDAR</sequence>
<organism evidence="1">
    <name type="scientific">Leifsonia sp. NPDC080035</name>
    <dbReference type="NCBI Taxonomy" id="3143936"/>
    <lineage>
        <taxon>Bacteria</taxon>
        <taxon>Bacillati</taxon>
        <taxon>Actinomycetota</taxon>
        <taxon>Actinomycetes</taxon>
        <taxon>Micrococcales</taxon>
        <taxon>Microbacteriaceae</taxon>
        <taxon>Leifsonia</taxon>
    </lineage>
</organism>
<dbReference type="InterPro" id="IPR027417">
    <property type="entry name" value="P-loop_NTPase"/>
</dbReference>
<dbReference type="InterPro" id="IPR052922">
    <property type="entry name" value="Cytidylate_Kinase-2"/>
</dbReference>
<dbReference type="RefSeq" id="WP_348787654.1">
    <property type="nucleotide sequence ID" value="NZ_CP157390.1"/>
</dbReference>
<dbReference type="PANTHER" id="PTHR37816:SF2">
    <property type="entry name" value="DNA TOPOLOGY MODULATION PROTEIN FLAR-RELATED PROTEIN"/>
    <property type="match status" value="1"/>
</dbReference>
<reference evidence="1" key="1">
    <citation type="submission" date="2024-05" db="EMBL/GenBank/DDBJ databases">
        <title>The Natural Products Discovery Center: Release of the First 8490 Sequenced Strains for Exploring Actinobacteria Biosynthetic Diversity.</title>
        <authorList>
            <person name="Kalkreuter E."/>
            <person name="Kautsar S.A."/>
            <person name="Yang D."/>
            <person name="Bader C.D."/>
            <person name="Teijaro C.N."/>
            <person name="Fluegel L."/>
            <person name="Davis C.M."/>
            <person name="Simpson J.R."/>
            <person name="Lauterbach L."/>
            <person name="Steele A.D."/>
            <person name="Gui C."/>
            <person name="Meng S."/>
            <person name="Li G."/>
            <person name="Viehrig K."/>
            <person name="Ye F."/>
            <person name="Su P."/>
            <person name="Kiefer A.F."/>
            <person name="Nichols A."/>
            <person name="Cepeda A.J."/>
            <person name="Yan W."/>
            <person name="Fan B."/>
            <person name="Jiang Y."/>
            <person name="Adhikari A."/>
            <person name="Zheng C.-J."/>
            <person name="Schuster L."/>
            <person name="Cowan T.M."/>
            <person name="Smanski M.J."/>
            <person name="Chevrette M.G."/>
            <person name="de Carvalho L.P.S."/>
            <person name="Shen B."/>
        </authorList>
    </citation>
    <scope>NUCLEOTIDE SEQUENCE</scope>
    <source>
        <strain evidence="1">NPDC080035</strain>
    </source>
</reference>
<dbReference type="EMBL" id="CP157390">
    <property type="protein sequence ID" value="XBM47688.1"/>
    <property type="molecule type" value="Genomic_DNA"/>
</dbReference>